<accession>A0AAD3P4E2</accession>
<keyword evidence="2" id="KW-1185">Reference proteome</keyword>
<organism evidence="1 2">
    <name type="scientific">Nepenthes gracilis</name>
    <name type="common">Slender pitcher plant</name>
    <dbReference type="NCBI Taxonomy" id="150966"/>
    <lineage>
        <taxon>Eukaryota</taxon>
        <taxon>Viridiplantae</taxon>
        <taxon>Streptophyta</taxon>
        <taxon>Embryophyta</taxon>
        <taxon>Tracheophyta</taxon>
        <taxon>Spermatophyta</taxon>
        <taxon>Magnoliopsida</taxon>
        <taxon>eudicotyledons</taxon>
        <taxon>Gunneridae</taxon>
        <taxon>Pentapetalae</taxon>
        <taxon>Caryophyllales</taxon>
        <taxon>Nepenthaceae</taxon>
        <taxon>Nepenthes</taxon>
    </lineage>
</organism>
<dbReference type="EMBL" id="BSYO01000001">
    <property type="protein sequence ID" value="GMG99142.1"/>
    <property type="molecule type" value="Genomic_DNA"/>
</dbReference>
<dbReference type="Proteomes" id="UP001279734">
    <property type="component" value="Unassembled WGS sequence"/>
</dbReference>
<dbReference type="AlphaFoldDB" id="A0AAD3P4E2"/>
<sequence>MYPFERYMRKLKSYEVQPFIEEYENINQDRNVDLLEWFEYRITELMNKGDERASKYLLYLAQAPIRRVTYYNYVRL</sequence>
<evidence type="ECO:0000313" key="1">
    <source>
        <dbReference type="EMBL" id="GMG99142.1"/>
    </source>
</evidence>
<gene>
    <name evidence="1" type="ORF">Nepgr_000982</name>
</gene>
<evidence type="ECO:0000313" key="2">
    <source>
        <dbReference type="Proteomes" id="UP001279734"/>
    </source>
</evidence>
<name>A0AAD3P4E2_NEPGR</name>
<protein>
    <submittedName>
        <fullName evidence="1">Uncharacterized protein</fullName>
    </submittedName>
</protein>
<reference evidence="1" key="1">
    <citation type="submission" date="2023-05" db="EMBL/GenBank/DDBJ databases">
        <title>Nepenthes gracilis genome sequencing.</title>
        <authorList>
            <person name="Fukushima K."/>
        </authorList>
    </citation>
    <scope>NUCLEOTIDE SEQUENCE</scope>
    <source>
        <strain evidence="1">SING2019-196</strain>
    </source>
</reference>
<proteinExistence type="predicted"/>
<comment type="caution">
    <text evidence="1">The sequence shown here is derived from an EMBL/GenBank/DDBJ whole genome shotgun (WGS) entry which is preliminary data.</text>
</comment>